<organism evidence="1 2">
    <name type="scientific">Leptospira weilii serovar Ranarum str. ICFT</name>
    <dbReference type="NCBI Taxonomy" id="1218598"/>
    <lineage>
        <taxon>Bacteria</taxon>
        <taxon>Pseudomonadati</taxon>
        <taxon>Spirochaetota</taxon>
        <taxon>Spirochaetia</taxon>
        <taxon>Leptospirales</taxon>
        <taxon>Leptospiraceae</taxon>
        <taxon>Leptospira</taxon>
    </lineage>
</organism>
<sequence length="39" mass="4466">MISIFNQNIQKIECVNSSGSLKINLELIIDFNPNRESEN</sequence>
<proteinExistence type="predicted"/>
<keyword evidence="2" id="KW-1185">Reference proteome</keyword>
<dbReference type="Proteomes" id="UP000012313">
    <property type="component" value="Unassembled WGS sequence"/>
</dbReference>
<name>N1WN29_9LEPT</name>
<comment type="caution">
    <text evidence="1">The sequence shown here is derived from an EMBL/GenBank/DDBJ whole genome shotgun (WGS) entry which is preliminary data.</text>
</comment>
<gene>
    <name evidence="1" type="ORF">LEP1GSC060_3757</name>
</gene>
<evidence type="ECO:0000313" key="2">
    <source>
        <dbReference type="Proteomes" id="UP000012313"/>
    </source>
</evidence>
<reference evidence="1" key="1">
    <citation type="submission" date="2013-03" db="EMBL/GenBank/DDBJ databases">
        <authorList>
            <person name="Harkins D.M."/>
            <person name="Durkin A.S."/>
            <person name="Brinkac L.M."/>
            <person name="Haft D.H."/>
            <person name="Selengut J.D."/>
            <person name="Sanka R."/>
            <person name="DePew J."/>
            <person name="Purushe J."/>
            <person name="Hartskeerl R.A."/>
            <person name="Ahmed A."/>
            <person name="van der Linden H."/>
            <person name="Goris M.G.A."/>
            <person name="Vinetz J.M."/>
            <person name="Sutton G.G."/>
            <person name="Nierman W.C."/>
            <person name="Fouts D.E."/>
        </authorList>
    </citation>
    <scope>NUCLEOTIDE SEQUENCE [LARGE SCALE GENOMIC DNA]</scope>
    <source>
        <strain evidence="1">ICFT</strain>
    </source>
</reference>
<dbReference type="AlphaFoldDB" id="N1WN29"/>
<evidence type="ECO:0000313" key="1">
    <source>
        <dbReference type="EMBL" id="EMY78534.1"/>
    </source>
</evidence>
<protein>
    <submittedName>
        <fullName evidence="1">Uncharacterized protein</fullName>
    </submittedName>
</protein>
<dbReference type="EMBL" id="AOHC02000021">
    <property type="protein sequence ID" value="EMY78534.1"/>
    <property type="molecule type" value="Genomic_DNA"/>
</dbReference>
<accession>N1WN29</accession>